<accession>A0ABT7WAP0</accession>
<organism evidence="5 6">
    <name type="scientific">Robiginitalea aurantiaca</name>
    <dbReference type="NCBI Taxonomy" id="3056915"/>
    <lineage>
        <taxon>Bacteria</taxon>
        <taxon>Pseudomonadati</taxon>
        <taxon>Bacteroidota</taxon>
        <taxon>Flavobacteriia</taxon>
        <taxon>Flavobacteriales</taxon>
        <taxon>Flavobacteriaceae</taxon>
        <taxon>Robiginitalea</taxon>
    </lineage>
</organism>
<keyword evidence="6" id="KW-1185">Reference proteome</keyword>
<feature type="domain" description="HTH araC/xylS-type" evidence="4">
    <location>
        <begin position="217"/>
        <end position="313"/>
    </location>
</feature>
<gene>
    <name evidence="5" type="ORF">QU605_00780</name>
</gene>
<evidence type="ECO:0000313" key="5">
    <source>
        <dbReference type="EMBL" id="MDM9629987.1"/>
    </source>
</evidence>
<dbReference type="Gene3D" id="1.10.10.60">
    <property type="entry name" value="Homeodomain-like"/>
    <property type="match status" value="2"/>
</dbReference>
<dbReference type="Proteomes" id="UP001174839">
    <property type="component" value="Unassembled WGS sequence"/>
</dbReference>
<evidence type="ECO:0000259" key="4">
    <source>
        <dbReference type="PROSITE" id="PS01124"/>
    </source>
</evidence>
<dbReference type="SUPFAM" id="SSF46689">
    <property type="entry name" value="Homeodomain-like"/>
    <property type="match status" value="1"/>
</dbReference>
<dbReference type="PROSITE" id="PS00041">
    <property type="entry name" value="HTH_ARAC_FAMILY_1"/>
    <property type="match status" value="1"/>
</dbReference>
<evidence type="ECO:0000256" key="3">
    <source>
        <dbReference type="ARBA" id="ARBA00023163"/>
    </source>
</evidence>
<dbReference type="PRINTS" id="PR00032">
    <property type="entry name" value="HTHARAC"/>
</dbReference>
<keyword evidence="1" id="KW-0805">Transcription regulation</keyword>
<dbReference type="PANTHER" id="PTHR47893:SF1">
    <property type="entry name" value="REGULATORY PROTEIN PCHR"/>
    <property type="match status" value="1"/>
</dbReference>
<dbReference type="InterPro" id="IPR009057">
    <property type="entry name" value="Homeodomain-like_sf"/>
</dbReference>
<dbReference type="PROSITE" id="PS01124">
    <property type="entry name" value="HTH_ARAC_FAMILY_2"/>
    <property type="match status" value="1"/>
</dbReference>
<dbReference type="InterPro" id="IPR018062">
    <property type="entry name" value="HTH_AraC-typ_CS"/>
</dbReference>
<protein>
    <submittedName>
        <fullName evidence="5">AraC family transcriptional regulator</fullName>
    </submittedName>
</protein>
<dbReference type="RefSeq" id="WP_289723354.1">
    <property type="nucleotide sequence ID" value="NZ_JAUDUY010000001.1"/>
</dbReference>
<dbReference type="SMART" id="SM00342">
    <property type="entry name" value="HTH_ARAC"/>
    <property type="match status" value="1"/>
</dbReference>
<keyword evidence="3" id="KW-0804">Transcription</keyword>
<sequence>MKIDISISDNVNRQFKDKMGGQELKNGFIIDPDIGTNNAKCIYIEFPGCLELYHFGSTQFKEPIEMHTTNPIDSDWLLIHINLSKFSQQKKVGDDTISFQRNLPIGILFCGPGLEMNTLIPPGIETEVLSIRFNKEFIISYLADTRKSIDINRHIAYEDIDDVLSTALVHILNTMNNKLSCHAHLLNFLDHFFDKISKHQRPRGIDKLHPEDLQRIMEVSSLLRNPLDDNTPSLEELSKQAHMGITKFKESFKLVFGLAPLQYRKRIRMEYAREELMKNKNSVTELSYKLGYSHPSNFTAAFKRFFGRLPSSF</sequence>
<dbReference type="EMBL" id="JAUDUY010000001">
    <property type="protein sequence ID" value="MDM9629987.1"/>
    <property type="molecule type" value="Genomic_DNA"/>
</dbReference>
<dbReference type="InterPro" id="IPR020449">
    <property type="entry name" value="Tscrpt_reg_AraC-type_HTH"/>
</dbReference>
<dbReference type="InterPro" id="IPR018060">
    <property type="entry name" value="HTH_AraC"/>
</dbReference>
<proteinExistence type="predicted"/>
<dbReference type="PANTHER" id="PTHR47893">
    <property type="entry name" value="REGULATORY PROTEIN PCHR"/>
    <property type="match status" value="1"/>
</dbReference>
<dbReference type="InterPro" id="IPR053142">
    <property type="entry name" value="PchR_regulatory_protein"/>
</dbReference>
<evidence type="ECO:0000256" key="1">
    <source>
        <dbReference type="ARBA" id="ARBA00023015"/>
    </source>
</evidence>
<comment type="caution">
    <text evidence="5">The sequence shown here is derived from an EMBL/GenBank/DDBJ whole genome shotgun (WGS) entry which is preliminary data.</text>
</comment>
<name>A0ABT7WAP0_9FLAO</name>
<evidence type="ECO:0000256" key="2">
    <source>
        <dbReference type="ARBA" id="ARBA00023125"/>
    </source>
</evidence>
<dbReference type="Pfam" id="PF12833">
    <property type="entry name" value="HTH_18"/>
    <property type="match status" value="1"/>
</dbReference>
<evidence type="ECO:0000313" key="6">
    <source>
        <dbReference type="Proteomes" id="UP001174839"/>
    </source>
</evidence>
<reference evidence="5" key="1">
    <citation type="submission" date="2023-06" db="EMBL/GenBank/DDBJ databases">
        <title>Robiginitalea aurantiacus sp. nov. and Algoriphagus sediminis sp. nov., isolated from coastal sediment.</title>
        <authorList>
            <person name="Zhou Z.Y."/>
            <person name="An J."/>
            <person name="Jia Y.W."/>
            <person name="Du Z.J."/>
        </authorList>
    </citation>
    <scope>NUCLEOTIDE SEQUENCE</scope>
    <source>
        <strain evidence="5">M39</strain>
    </source>
</reference>
<keyword evidence="2" id="KW-0238">DNA-binding</keyword>